<name>A0A1M7ZK38_9HYPH</name>
<evidence type="ECO:0000313" key="2">
    <source>
        <dbReference type="Proteomes" id="UP000186406"/>
    </source>
</evidence>
<keyword evidence="2" id="KW-1185">Reference proteome</keyword>
<protein>
    <submittedName>
        <fullName evidence="1">Uncharacterized protein</fullName>
    </submittedName>
</protein>
<accession>A0A1M7ZK38</accession>
<proteinExistence type="predicted"/>
<dbReference type="Proteomes" id="UP000186406">
    <property type="component" value="Unassembled WGS sequence"/>
</dbReference>
<organism evidence="1 2">
    <name type="scientific">Pseudoxanthobacter soli DSM 19599</name>
    <dbReference type="NCBI Taxonomy" id="1123029"/>
    <lineage>
        <taxon>Bacteria</taxon>
        <taxon>Pseudomonadati</taxon>
        <taxon>Pseudomonadota</taxon>
        <taxon>Alphaproteobacteria</taxon>
        <taxon>Hyphomicrobiales</taxon>
        <taxon>Segnochrobactraceae</taxon>
        <taxon>Pseudoxanthobacter</taxon>
    </lineage>
</organism>
<sequence length="63" mass="7131">MNEPMDRSGWTERPPVDEVEDFIVESGGAWRAVRLLLDEVALLQAERDFMAAQVSAGYVRRPP</sequence>
<dbReference type="EMBL" id="FRXO01000003">
    <property type="protein sequence ID" value="SHO65237.1"/>
    <property type="molecule type" value="Genomic_DNA"/>
</dbReference>
<gene>
    <name evidence="1" type="ORF">SAMN02745172_02043</name>
</gene>
<evidence type="ECO:0000313" key="1">
    <source>
        <dbReference type="EMBL" id="SHO65237.1"/>
    </source>
</evidence>
<dbReference type="AlphaFoldDB" id="A0A1M7ZK38"/>
<reference evidence="1 2" key="1">
    <citation type="submission" date="2016-12" db="EMBL/GenBank/DDBJ databases">
        <authorList>
            <person name="Song W.-J."/>
            <person name="Kurnit D.M."/>
        </authorList>
    </citation>
    <scope>NUCLEOTIDE SEQUENCE [LARGE SCALE GENOMIC DNA]</scope>
    <source>
        <strain evidence="1 2">DSM 19599</strain>
    </source>
</reference>